<dbReference type="Proteomes" id="UP001501436">
    <property type="component" value="Unassembled WGS sequence"/>
</dbReference>
<gene>
    <name evidence="3" type="ORF">GCM10023313_05170</name>
</gene>
<dbReference type="CDD" id="cd12967">
    <property type="entry name" value="CBM_SusE-F_like_u1"/>
    <property type="match status" value="1"/>
</dbReference>
<dbReference type="EMBL" id="BAABJI010000001">
    <property type="protein sequence ID" value="GAA4905475.1"/>
    <property type="molecule type" value="Genomic_DNA"/>
</dbReference>
<proteinExistence type="predicted"/>
<feature type="domain" description="SusE outer membrane protein" evidence="2">
    <location>
        <begin position="29"/>
        <end position="131"/>
    </location>
</feature>
<feature type="signal peptide" evidence="1">
    <location>
        <begin position="1"/>
        <end position="22"/>
    </location>
</feature>
<keyword evidence="4" id="KW-1185">Reference proteome</keyword>
<dbReference type="CDD" id="cd12956">
    <property type="entry name" value="CBM_SusE-F_like"/>
    <property type="match status" value="1"/>
</dbReference>
<sequence length="357" mass="38646">MRTYIIKSLFIAMALLVMQACKKDTVTVRSAAEGTAPTLKASATDVQLSSETANDNAVTFTWNKADYGYNAAVQYTLQIDKKGNKFAAAREYALDGTAALEQKFTVGDLNNSLVLMGFTPGASAELEVRVKSELRTNVDTLFSNVIEVKATPYAVIVNYPSLYVPAAYQGWSPATAEKVASILDNKEYEGYVNFADASNLIFKFTTDVNWTTTYGWASSTNTDSYAGGTFAAGANGNLFVPSTGYYLLKANTKNNTWEAQKTTFGIVGDATPGGWDNDTNMSFNATTKEWTVTANLAVGKLKFRANRSWDINYGDNSPANGFLKLNGGDIPITSAGRYTVVLNLSIAGNYTYSITKL</sequence>
<accession>A0ABP9FL18</accession>
<dbReference type="PROSITE" id="PS51257">
    <property type="entry name" value="PROKAR_LIPOPROTEIN"/>
    <property type="match status" value="1"/>
</dbReference>
<dbReference type="InterPro" id="IPR025970">
    <property type="entry name" value="SusE"/>
</dbReference>
<feature type="chain" id="PRO_5045353884" description="SusE outer membrane protein domain-containing protein" evidence="1">
    <location>
        <begin position="23"/>
        <end position="357"/>
    </location>
</feature>
<comment type="caution">
    <text evidence="3">The sequence shown here is derived from an EMBL/GenBank/DDBJ whole genome shotgun (WGS) entry which is preliminary data.</text>
</comment>
<protein>
    <recommendedName>
        <fullName evidence="2">SusE outer membrane protein domain-containing protein</fullName>
    </recommendedName>
</protein>
<evidence type="ECO:0000256" key="1">
    <source>
        <dbReference type="SAM" id="SignalP"/>
    </source>
</evidence>
<evidence type="ECO:0000259" key="2">
    <source>
        <dbReference type="Pfam" id="PF14292"/>
    </source>
</evidence>
<evidence type="ECO:0000313" key="3">
    <source>
        <dbReference type="EMBL" id="GAA4905475.1"/>
    </source>
</evidence>
<name>A0ABP9FL18_9SPHI</name>
<dbReference type="Pfam" id="PF14292">
    <property type="entry name" value="SusE"/>
    <property type="match status" value="1"/>
</dbReference>
<organism evidence="3 4">
    <name type="scientific">Mucilaginibacter defluvii</name>
    <dbReference type="NCBI Taxonomy" id="1196019"/>
    <lineage>
        <taxon>Bacteria</taxon>
        <taxon>Pseudomonadati</taxon>
        <taxon>Bacteroidota</taxon>
        <taxon>Sphingobacteriia</taxon>
        <taxon>Sphingobacteriales</taxon>
        <taxon>Sphingobacteriaceae</taxon>
        <taxon>Mucilaginibacter</taxon>
    </lineage>
</organism>
<evidence type="ECO:0000313" key="4">
    <source>
        <dbReference type="Proteomes" id="UP001501436"/>
    </source>
</evidence>
<dbReference type="Gene3D" id="2.60.40.3620">
    <property type="match status" value="2"/>
</dbReference>
<keyword evidence="1" id="KW-0732">Signal</keyword>
<reference evidence="4" key="1">
    <citation type="journal article" date="2019" name="Int. J. Syst. Evol. Microbiol.">
        <title>The Global Catalogue of Microorganisms (GCM) 10K type strain sequencing project: providing services to taxonomists for standard genome sequencing and annotation.</title>
        <authorList>
            <consortium name="The Broad Institute Genomics Platform"/>
            <consortium name="The Broad Institute Genome Sequencing Center for Infectious Disease"/>
            <person name="Wu L."/>
            <person name="Ma J."/>
        </authorList>
    </citation>
    <scope>NUCLEOTIDE SEQUENCE [LARGE SCALE GENOMIC DNA]</scope>
    <source>
        <strain evidence="4">JCM 18283</strain>
    </source>
</reference>
<dbReference type="RefSeq" id="WP_345329335.1">
    <property type="nucleotide sequence ID" value="NZ_BAABJI010000001.1"/>
</dbReference>